<keyword evidence="7 9" id="KW-0044">Antibiotic</keyword>
<evidence type="ECO:0000256" key="1">
    <source>
        <dbReference type="ARBA" id="ARBA00004613"/>
    </source>
</evidence>
<proteinExistence type="inferred from homology"/>
<dbReference type="InterPro" id="IPR025933">
    <property type="entry name" value="Beta_defensin_dom"/>
</dbReference>
<name>A0ABN8XZI9_RANTA</name>
<evidence type="ECO:0000256" key="5">
    <source>
        <dbReference type="ARBA" id="ARBA00022729"/>
    </source>
</evidence>
<evidence type="ECO:0000313" key="12">
    <source>
        <dbReference type="Proteomes" id="UP001176941"/>
    </source>
</evidence>
<evidence type="ECO:0000256" key="6">
    <source>
        <dbReference type="ARBA" id="ARBA00022940"/>
    </source>
</evidence>
<feature type="chain" id="PRO_5044992676" description="Beta-defensin" evidence="9">
    <location>
        <begin position="20"/>
        <end position="97"/>
    </location>
</feature>
<keyword evidence="6 9" id="KW-0211">Defensin</keyword>
<evidence type="ECO:0000256" key="8">
    <source>
        <dbReference type="ARBA" id="ARBA00023157"/>
    </source>
</evidence>
<evidence type="ECO:0000256" key="9">
    <source>
        <dbReference type="RuleBase" id="RU231113"/>
    </source>
</evidence>
<dbReference type="Gene3D" id="3.10.360.10">
    <property type="entry name" value="Antimicrobial Peptide, Beta-defensin 2, Chain A"/>
    <property type="match status" value="1"/>
</dbReference>
<comment type="subcellular location">
    <subcellularLocation>
        <location evidence="1 9">Secreted</location>
    </subcellularLocation>
</comment>
<evidence type="ECO:0000313" key="11">
    <source>
        <dbReference type="EMBL" id="CAI9154481.1"/>
    </source>
</evidence>
<gene>
    <name evidence="11" type="ORF">MRATA1EN1_LOCUS3443</name>
</gene>
<evidence type="ECO:0000259" key="10">
    <source>
        <dbReference type="Pfam" id="PF13841"/>
    </source>
</evidence>
<feature type="signal peptide" evidence="9">
    <location>
        <begin position="1"/>
        <end position="19"/>
    </location>
</feature>
<comment type="similarity">
    <text evidence="2 9">Belongs to the beta-defensin family.</text>
</comment>
<keyword evidence="5 9" id="KW-0732">Signal</keyword>
<evidence type="ECO:0000256" key="7">
    <source>
        <dbReference type="ARBA" id="ARBA00023022"/>
    </source>
</evidence>
<keyword evidence="12" id="KW-1185">Reference proteome</keyword>
<keyword evidence="3 9" id="KW-0964">Secreted</keyword>
<reference evidence="11" key="1">
    <citation type="submission" date="2023-04" db="EMBL/GenBank/DDBJ databases">
        <authorList>
            <consortium name="ELIXIR-Norway"/>
        </authorList>
    </citation>
    <scope>NUCLEOTIDE SEQUENCE [LARGE SCALE GENOMIC DNA]</scope>
</reference>
<keyword evidence="8" id="KW-1015">Disulfide bond</keyword>
<dbReference type="InterPro" id="IPR050544">
    <property type="entry name" value="Beta-defensin"/>
</dbReference>
<evidence type="ECO:0000256" key="3">
    <source>
        <dbReference type="ARBA" id="ARBA00022525"/>
    </source>
</evidence>
<accession>A0ABN8XZI9</accession>
<feature type="domain" description="Beta-defensin" evidence="10">
    <location>
        <begin position="26"/>
        <end position="55"/>
    </location>
</feature>
<dbReference type="EMBL" id="OX459947">
    <property type="protein sequence ID" value="CAI9154481.1"/>
    <property type="molecule type" value="Genomic_DNA"/>
</dbReference>
<keyword evidence="4 9" id="KW-0929">Antimicrobial</keyword>
<evidence type="ECO:0000256" key="4">
    <source>
        <dbReference type="ARBA" id="ARBA00022529"/>
    </source>
</evidence>
<dbReference type="Pfam" id="PF13841">
    <property type="entry name" value="Defensin_beta_2"/>
    <property type="match status" value="1"/>
</dbReference>
<dbReference type="PANTHER" id="PTHR15001:SF7">
    <property type="entry name" value="DEFENSIN BETA 118"/>
    <property type="match status" value="1"/>
</dbReference>
<dbReference type="Proteomes" id="UP001176941">
    <property type="component" value="Chromosome 11"/>
</dbReference>
<comment type="function">
    <text evidence="9">Has antibacterial activity.</text>
</comment>
<organism evidence="11 12">
    <name type="scientific">Rangifer tarandus platyrhynchus</name>
    <name type="common">Svalbard reindeer</name>
    <dbReference type="NCBI Taxonomy" id="3082113"/>
    <lineage>
        <taxon>Eukaryota</taxon>
        <taxon>Metazoa</taxon>
        <taxon>Chordata</taxon>
        <taxon>Craniata</taxon>
        <taxon>Vertebrata</taxon>
        <taxon>Euteleostomi</taxon>
        <taxon>Mammalia</taxon>
        <taxon>Eutheria</taxon>
        <taxon>Laurasiatheria</taxon>
        <taxon>Artiodactyla</taxon>
        <taxon>Ruminantia</taxon>
        <taxon>Pecora</taxon>
        <taxon>Cervidae</taxon>
        <taxon>Odocoileinae</taxon>
        <taxon>Rangifer</taxon>
    </lineage>
</organism>
<evidence type="ECO:0000256" key="2">
    <source>
        <dbReference type="ARBA" id="ARBA00007371"/>
    </source>
</evidence>
<sequence length="97" mass="10920">MRLLLLTFTVLVFLPQVTPAYGGRRKCWNNSGHCRKKCAADEVIKAVCKNHQSCCVPRQRLVVSVKETITSSPTTYGWEGEAMDRIVSVAPTSTYWE</sequence>
<protein>
    <recommendedName>
        <fullName evidence="9">Beta-defensin</fullName>
    </recommendedName>
</protein>
<dbReference type="PANTHER" id="PTHR15001">
    <property type="entry name" value="BETA-DEFENSIN 123-RELATED"/>
    <property type="match status" value="1"/>
</dbReference>